<dbReference type="AlphaFoldDB" id="A0A2S6NED8"/>
<feature type="compositionally biased region" description="Polar residues" evidence="1">
    <location>
        <begin position="12"/>
        <end position="22"/>
    </location>
</feature>
<feature type="region of interest" description="Disordered" evidence="1">
    <location>
        <begin position="1"/>
        <end position="22"/>
    </location>
</feature>
<dbReference type="EMBL" id="NHSJ01000033">
    <property type="protein sequence ID" value="PPQ32959.1"/>
    <property type="molecule type" value="Genomic_DNA"/>
</dbReference>
<keyword evidence="3" id="KW-1185">Reference proteome</keyword>
<dbReference type="SUPFAM" id="SSF58104">
    <property type="entry name" value="Methyl-accepting chemotaxis protein (MCP) signaling domain"/>
    <property type="match status" value="1"/>
</dbReference>
<organism evidence="2 3">
    <name type="scientific">Rhodoblastus sphagnicola</name>
    <dbReference type="NCBI Taxonomy" id="333368"/>
    <lineage>
        <taxon>Bacteria</taxon>
        <taxon>Pseudomonadati</taxon>
        <taxon>Pseudomonadota</taxon>
        <taxon>Alphaproteobacteria</taxon>
        <taxon>Hyphomicrobiales</taxon>
        <taxon>Rhodoblastaceae</taxon>
        <taxon>Rhodoblastus</taxon>
    </lineage>
</organism>
<comment type="caution">
    <text evidence="2">The sequence shown here is derived from an EMBL/GenBank/DDBJ whole genome shotgun (WGS) entry which is preliminary data.</text>
</comment>
<sequence length="72" mass="7692">MQNEATGEIARSVQQSSDRTQALSEMVDTVRAAAQTSGVAAEDVLRLASELACQTQRLQDECNGLLARVRAA</sequence>
<evidence type="ECO:0000313" key="2">
    <source>
        <dbReference type="EMBL" id="PPQ32959.1"/>
    </source>
</evidence>
<evidence type="ECO:0000313" key="3">
    <source>
        <dbReference type="Proteomes" id="UP000239089"/>
    </source>
</evidence>
<name>A0A2S6NED8_9HYPH</name>
<protein>
    <recommendedName>
        <fullName evidence="4">Methyl-accepting transducer domain-containing protein</fullName>
    </recommendedName>
</protein>
<evidence type="ECO:0008006" key="4">
    <source>
        <dbReference type="Google" id="ProtNLM"/>
    </source>
</evidence>
<accession>A0A2S6NED8</accession>
<evidence type="ECO:0000256" key="1">
    <source>
        <dbReference type="SAM" id="MobiDB-lite"/>
    </source>
</evidence>
<proteinExistence type="predicted"/>
<dbReference type="Proteomes" id="UP000239089">
    <property type="component" value="Unassembled WGS sequence"/>
</dbReference>
<reference evidence="2 3" key="1">
    <citation type="journal article" date="2018" name="Arch. Microbiol.">
        <title>New insights into the metabolic potential of the phototrophic purple bacterium Rhodopila globiformis DSM 161(T) from its draft genome sequence and evidence for a vanadium-dependent nitrogenase.</title>
        <authorList>
            <person name="Imhoff J.F."/>
            <person name="Rahn T."/>
            <person name="Kunzel S."/>
            <person name="Neulinger S.C."/>
        </authorList>
    </citation>
    <scope>NUCLEOTIDE SEQUENCE [LARGE SCALE GENOMIC DNA]</scope>
    <source>
        <strain evidence="2 3">DSM 16996</strain>
    </source>
</reference>
<gene>
    <name evidence="2" type="ORF">CCR94_03585</name>
</gene>